<dbReference type="GO" id="GO:0005666">
    <property type="term" value="C:RNA polymerase III complex"/>
    <property type="evidence" value="ECO:0007669"/>
    <property type="project" value="TreeGrafter"/>
</dbReference>
<dbReference type="AlphaFoldDB" id="A0A8H5D9A4"/>
<reference evidence="2 3" key="1">
    <citation type="journal article" date="2020" name="ISME J.">
        <title>Uncovering the hidden diversity of litter-decomposition mechanisms in mushroom-forming fungi.</title>
        <authorList>
            <person name="Floudas D."/>
            <person name="Bentzer J."/>
            <person name="Ahren D."/>
            <person name="Johansson T."/>
            <person name="Persson P."/>
            <person name="Tunlid A."/>
        </authorList>
    </citation>
    <scope>NUCLEOTIDE SEQUENCE [LARGE SCALE GENOMIC DNA]</scope>
    <source>
        <strain evidence="2 3">CBS 146.42</strain>
    </source>
</reference>
<dbReference type="GO" id="GO:0042797">
    <property type="term" value="P:tRNA transcription by RNA polymerase III"/>
    <property type="evidence" value="ECO:0007669"/>
    <property type="project" value="TreeGrafter"/>
</dbReference>
<feature type="region of interest" description="Disordered" evidence="1">
    <location>
        <begin position="70"/>
        <end position="106"/>
    </location>
</feature>
<name>A0A8H5D9A4_9AGAR</name>
<dbReference type="EMBL" id="JAACJO010000007">
    <property type="protein sequence ID" value="KAF5355954.1"/>
    <property type="molecule type" value="Genomic_DNA"/>
</dbReference>
<feature type="compositionally biased region" description="Basic and acidic residues" evidence="1">
    <location>
        <begin position="92"/>
        <end position="106"/>
    </location>
</feature>
<accession>A0A8H5D9A4</accession>
<dbReference type="PANTHER" id="PTHR12069">
    <property type="entry name" value="DNA-DIRECTED RNA POLYMERASES III 80 KDA POLYPEPTIDE RNA POLYMERASE III SUBUNIT 5"/>
    <property type="match status" value="1"/>
</dbReference>
<feature type="compositionally biased region" description="Basic and acidic residues" evidence="1">
    <location>
        <begin position="70"/>
        <end position="82"/>
    </location>
</feature>
<feature type="compositionally biased region" description="Acidic residues" evidence="1">
    <location>
        <begin position="170"/>
        <end position="184"/>
    </location>
</feature>
<dbReference type="Proteomes" id="UP000559027">
    <property type="component" value="Unassembled WGS sequence"/>
</dbReference>
<sequence length="306" mass="34293">MESSRGADELVAVLPVHFTNTLLPNVQLHQFPLLNRPLQVPPSAQMSGKRIAARIKPEIRRMELHIPADTRPEVWNSDKSRELGTAQIEDDTEKKQEPKRFKEGEEARLGEIRLQSEQLPQRGVQMLGIIRNGKLNLHPISEAHQFRPTLAYLDILSRRSRRGRQGGSDSESDDGPPPDPEDPAPVEAPKKEKKSTGPGKEVQVSARKSDDKSGTSTLGGLSAVRRDMLRVIRSEEDEEWDELRFFDIAVRIFPFWPLIFSSPIQAVESAVAFETIFSQSTEPLLARDGVTQFLDGIQGLKPKADI</sequence>
<feature type="region of interest" description="Disordered" evidence="1">
    <location>
        <begin position="160"/>
        <end position="219"/>
    </location>
</feature>
<evidence type="ECO:0000313" key="2">
    <source>
        <dbReference type="EMBL" id="KAF5355954.1"/>
    </source>
</evidence>
<keyword evidence="3" id="KW-1185">Reference proteome</keyword>
<protein>
    <submittedName>
        <fullName evidence="2">Uncharacterized protein</fullName>
    </submittedName>
</protein>
<dbReference type="InterPro" id="IPR006886">
    <property type="entry name" value="RNA_pol_III_Rpc5"/>
</dbReference>
<dbReference type="OrthoDB" id="340681at2759"/>
<organism evidence="2 3">
    <name type="scientific">Leucocoprinus leucothites</name>
    <dbReference type="NCBI Taxonomy" id="201217"/>
    <lineage>
        <taxon>Eukaryota</taxon>
        <taxon>Fungi</taxon>
        <taxon>Dikarya</taxon>
        <taxon>Basidiomycota</taxon>
        <taxon>Agaricomycotina</taxon>
        <taxon>Agaricomycetes</taxon>
        <taxon>Agaricomycetidae</taxon>
        <taxon>Agaricales</taxon>
        <taxon>Agaricineae</taxon>
        <taxon>Agaricaceae</taxon>
        <taxon>Leucocoprinus</taxon>
    </lineage>
</organism>
<gene>
    <name evidence="2" type="ORF">D9756_003892</name>
</gene>
<comment type="caution">
    <text evidence="2">The sequence shown here is derived from an EMBL/GenBank/DDBJ whole genome shotgun (WGS) entry which is preliminary data.</text>
</comment>
<dbReference type="PANTHER" id="PTHR12069:SF0">
    <property type="entry name" value="DNA-DIRECTED RNA POLYMERASE III SUBUNIT RPC5"/>
    <property type="match status" value="1"/>
</dbReference>
<evidence type="ECO:0000313" key="3">
    <source>
        <dbReference type="Proteomes" id="UP000559027"/>
    </source>
</evidence>
<dbReference type="Pfam" id="PF04801">
    <property type="entry name" value="RPC5"/>
    <property type="match status" value="1"/>
</dbReference>
<proteinExistence type="predicted"/>
<evidence type="ECO:0000256" key="1">
    <source>
        <dbReference type="SAM" id="MobiDB-lite"/>
    </source>
</evidence>